<evidence type="ECO:0000313" key="2">
    <source>
        <dbReference type="Proteomes" id="UP001362999"/>
    </source>
</evidence>
<dbReference type="AlphaFoldDB" id="A0AAV9ZJE7"/>
<reference evidence="1 2" key="1">
    <citation type="journal article" date="2024" name="J Genomics">
        <title>Draft genome sequencing and assembly of Favolaschia claudopus CIRM-BRFM 2984 isolated from oak limbs.</title>
        <authorList>
            <person name="Navarro D."/>
            <person name="Drula E."/>
            <person name="Chaduli D."/>
            <person name="Cazenave R."/>
            <person name="Ahrendt S."/>
            <person name="Wang J."/>
            <person name="Lipzen A."/>
            <person name="Daum C."/>
            <person name="Barry K."/>
            <person name="Grigoriev I.V."/>
            <person name="Favel A."/>
            <person name="Rosso M.N."/>
            <person name="Martin F."/>
        </authorList>
    </citation>
    <scope>NUCLEOTIDE SEQUENCE [LARGE SCALE GENOMIC DNA]</scope>
    <source>
        <strain evidence="1 2">CIRM-BRFM 2984</strain>
    </source>
</reference>
<accession>A0AAV9ZJE7</accession>
<name>A0AAV9ZJE7_9AGAR</name>
<dbReference type="Proteomes" id="UP001362999">
    <property type="component" value="Unassembled WGS sequence"/>
</dbReference>
<dbReference type="EMBL" id="JAWWNJ010000139">
    <property type="protein sequence ID" value="KAK6984289.1"/>
    <property type="molecule type" value="Genomic_DNA"/>
</dbReference>
<protein>
    <recommendedName>
        <fullName evidence="3">HTH psq-type domain-containing protein</fullName>
    </recommendedName>
</protein>
<keyword evidence="2" id="KW-1185">Reference proteome</keyword>
<evidence type="ECO:0008006" key="3">
    <source>
        <dbReference type="Google" id="ProtNLM"/>
    </source>
</evidence>
<evidence type="ECO:0000313" key="1">
    <source>
        <dbReference type="EMBL" id="KAK6984289.1"/>
    </source>
</evidence>
<gene>
    <name evidence="1" type="ORF">R3P38DRAFT_2806657</name>
</gene>
<comment type="caution">
    <text evidence="1">The sequence shown here is derived from an EMBL/GenBank/DDBJ whole genome shotgun (WGS) entry which is preliminary data.</text>
</comment>
<organism evidence="1 2">
    <name type="scientific">Favolaschia claudopus</name>
    <dbReference type="NCBI Taxonomy" id="2862362"/>
    <lineage>
        <taxon>Eukaryota</taxon>
        <taxon>Fungi</taxon>
        <taxon>Dikarya</taxon>
        <taxon>Basidiomycota</taxon>
        <taxon>Agaricomycotina</taxon>
        <taxon>Agaricomycetes</taxon>
        <taxon>Agaricomycetidae</taxon>
        <taxon>Agaricales</taxon>
        <taxon>Marasmiineae</taxon>
        <taxon>Mycenaceae</taxon>
        <taxon>Favolaschia</taxon>
    </lineage>
</organism>
<proteinExistence type="predicted"/>
<sequence length="106" mass="12179">MRGRLTADETTWKLFTWLPTSLDSALVVLSMAVRQSAVPWDGLPREIDARQRPRKKELKIRAALGEYHREQEKPSQFGKPKSIAEVARKYKIAYATFNRRVHGDGV</sequence>